<keyword evidence="3" id="KW-1185">Reference proteome</keyword>
<proteinExistence type="predicted"/>
<evidence type="ECO:0000256" key="1">
    <source>
        <dbReference type="SAM" id="MobiDB-lite"/>
    </source>
</evidence>
<evidence type="ECO:0000313" key="3">
    <source>
        <dbReference type="Proteomes" id="UP000038009"/>
    </source>
</evidence>
<name>A0A0N1PES0_LEPSE</name>
<sequence>MRTPTSDVLDCCEEAFRFDLARGDMWRYAMEDDGTSTTATTAAASPPPPPHFCFYESAQHRCVAAVEWSTLQVLLRHATRSCAGLSSSREVNNYIVEALLDEKPLTASAAAAARERIVGKLLPLRDLALVLSRAGPLQASALANVKSVFEILLAIEGAMVGLAKEELSARHALVSSERSAWKDVTSAVRRAQQLWRYERVLQQQQMTQQLVVDAHRNTRLTVPNPSYSSMEVKSVVASAQAKESAAEDEVCFRHLNGVVGGQLCQSQTEMHLVTNALQAVATALRSPSWCLESMQRAVAAYAGRLDARIASVEEKMAGARASVGRLCRARAGRRLMSQLGSELSQPKAPSFSKRVASDTSASSSPSETSDEIQMGTKSVKATHEMSAEALSIEEIARGLYISVAGLRSELEGNGARMGTEVAEEVADTAATGRYLTPPDIDFPSFDYFAEFCDFYPSWTDMDARWSLFARYAACATGTRGGAAQRATLSTPPWCRPHRMHYRGFYQFLKGLMRCADGSAGVPLDEMRFKIFLTEVLLPRWEGRHQCS</sequence>
<dbReference type="AlphaFoldDB" id="A0A0N1PES0"/>
<organism evidence="2 3">
    <name type="scientific">Leptomonas seymouri</name>
    <dbReference type="NCBI Taxonomy" id="5684"/>
    <lineage>
        <taxon>Eukaryota</taxon>
        <taxon>Discoba</taxon>
        <taxon>Euglenozoa</taxon>
        <taxon>Kinetoplastea</taxon>
        <taxon>Metakinetoplastina</taxon>
        <taxon>Trypanosomatida</taxon>
        <taxon>Trypanosomatidae</taxon>
        <taxon>Leishmaniinae</taxon>
        <taxon>Leptomonas</taxon>
    </lineage>
</organism>
<dbReference type="Proteomes" id="UP000038009">
    <property type="component" value="Unassembled WGS sequence"/>
</dbReference>
<accession>A0A0N1PES0</accession>
<comment type="caution">
    <text evidence="2">The sequence shown here is derived from an EMBL/GenBank/DDBJ whole genome shotgun (WGS) entry which is preliminary data.</text>
</comment>
<reference evidence="2 3" key="1">
    <citation type="journal article" date="2015" name="PLoS Pathog.">
        <title>Leptomonas seymouri: Adaptations to the Dixenous Life Cycle Analyzed by Genome Sequencing, Transcriptome Profiling and Co-infection with Leishmania donovani.</title>
        <authorList>
            <person name="Kraeva N."/>
            <person name="Butenko A."/>
            <person name="Hlavacova J."/>
            <person name="Kostygov A."/>
            <person name="Myskova J."/>
            <person name="Grybchuk D."/>
            <person name="Lestinova T."/>
            <person name="Votypka J."/>
            <person name="Volf P."/>
            <person name="Opperdoes F."/>
            <person name="Flegontov P."/>
            <person name="Lukes J."/>
            <person name="Yurchenko V."/>
        </authorList>
    </citation>
    <scope>NUCLEOTIDE SEQUENCE [LARGE SCALE GENOMIC DNA]</scope>
    <source>
        <strain evidence="2 3">ATCC 30220</strain>
    </source>
</reference>
<feature type="region of interest" description="Disordered" evidence="1">
    <location>
        <begin position="339"/>
        <end position="377"/>
    </location>
</feature>
<gene>
    <name evidence="2" type="ORF">ABL78_1816</name>
</gene>
<feature type="compositionally biased region" description="Low complexity" evidence="1">
    <location>
        <begin position="357"/>
        <end position="367"/>
    </location>
</feature>
<dbReference type="OMA" id="YFAEFCD"/>
<protein>
    <submittedName>
        <fullName evidence="2">Uncharacterized protein</fullName>
    </submittedName>
</protein>
<dbReference type="OrthoDB" id="10545919at2759"/>
<evidence type="ECO:0000313" key="2">
    <source>
        <dbReference type="EMBL" id="KPI89080.1"/>
    </source>
</evidence>
<dbReference type="EMBL" id="LJSK01000032">
    <property type="protein sequence ID" value="KPI89080.1"/>
    <property type="molecule type" value="Genomic_DNA"/>
</dbReference>
<dbReference type="VEuPathDB" id="TriTrypDB:Lsey_0032_0240"/>